<dbReference type="EMBL" id="BAAAZY010000042">
    <property type="protein sequence ID" value="GAA4090914.1"/>
    <property type="molecule type" value="Genomic_DNA"/>
</dbReference>
<name>A0ABP7WKM5_9ACTN</name>
<organism evidence="1 2">
    <name type="scientific">Streptomyces shaanxiensis</name>
    <dbReference type="NCBI Taxonomy" id="653357"/>
    <lineage>
        <taxon>Bacteria</taxon>
        <taxon>Bacillati</taxon>
        <taxon>Actinomycetota</taxon>
        <taxon>Actinomycetes</taxon>
        <taxon>Kitasatosporales</taxon>
        <taxon>Streptomycetaceae</taxon>
        <taxon>Streptomyces</taxon>
    </lineage>
</organism>
<proteinExistence type="predicted"/>
<protein>
    <submittedName>
        <fullName evidence="1">Uncharacterized protein</fullName>
    </submittedName>
</protein>
<reference evidence="2" key="1">
    <citation type="journal article" date="2019" name="Int. J. Syst. Evol. Microbiol.">
        <title>The Global Catalogue of Microorganisms (GCM) 10K type strain sequencing project: providing services to taxonomists for standard genome sequencing and annotation.</title>
        <authorList>
            <consortium name="The Broad Institute Genomics Platform"/>
            <consortium name="The Broad Institute Genome Sequencing Center for Infectious Disease"/>
            <person name="Wu L."/>
            <person name="Ma J."/>
        </authorList>
    </citation>
    <scope>NUCLEOTIDE SEQUENCE [LARGE SCALE GENOMIC DNA]</scope>
    <source>
        <strain evidence="2">JCM 16925</strain>
    </source>
</reference>
<evidence type="ECO:0000313" key="1">
    <source>
        <dbReference type="EMBL" id="GAA4090914.1"/>
    </source>
</evidence>
<evidence type="ECO:0000313" key="2">
    <source>
        <dbReference type="Proteomes" id="UP001499984"/>
    </source>
</evidence>
<sequence>MAAAPTSAGADHVGIAHFADTACQWRFDEPMQEWGRYARVAHTAVYGTAATCLAAVAIFKGLVPADRPGT</sequence>
<gene>
    <name evidence="1" type="ORF">GCM10022233_87810</name>
</gene>
<accession>A0ABP7WKM5</accession>
<keyword evidence="2" id="KW-1185">Reference proteome</keyword>
<comment type="caution">
    <text evidence="1">The sequence shown here is derived from an EMBL/GenBank/DDBJ whole genome shotgun (WGS) entry which is preliminary data.</text>
</comment>
<dbReference type="Proteomes" id="UP001499984">
    <property type="component" value="Unassembled WGS sequence"/>
</dbReference>